<evidence type="ECO:0000256" key="6">
    <source>
        <dbReference type="SAM" id="Phobius"/>
    </source>
</evidence>
<evidence type="ECO:0000256" key="4">
    <source>
        <dbReference type="ARBA" id="ARBA00022989"/>
    </source>
</evidence>
<feature type="transmembrane region" description="Helical" evidence="6">
    <location>
        <begin position="170"/>
        <end position="196"/>
    </location>
</feature>
<dbReference type="RefSeq" id="WP_343895385.1">
    <property type="nucleotide sequence ID" value="NZ_BAAAFZ010000028.1"/>
</dbReference>
<keyword evidence="4 6" id="KW-1133">Transmembrane helix</keyword>
<dbReference type="Proteomes" id="UP001501588">
    <property type="component" value="Unassembled WGS sequence"/>
</dbReference>
<evidence type="ECO:0000313" key="7">
    <source>
        <dbReference type="EMBL" id="GAA0583521.1"/>
    </source>
</evidence>
<accession>A0ABN1F6D4</accession>
<feature type="transmembrane region" description="Helical" evidence="6">
    <location>
        <begin position="231"/>
        <end position="251"/>
    </location>
</feature>
<gene>
    <name evidence="7" type="ORF">GCM10009416_22440</name>
</gene>
<dbReference type="EMBL" id="BAAAFZ010000028">
    <property type="protein sequence ID" value="GAA0583521.1"/>
    <property type="molecule type" value="Genomic_DNA"/>
</dbReference>
<comment type="similarity">
    <text evidence="2">Belongs to the autoinducer-2 exporter (AI-2E) (TC 2.A.86) family.</text>
</comment>
<evidence type="ECO:0008006" key="9">
    <source>
        <dbReference type="Google" id="ProtNLM"/>
    </source>
</evidence>
<feature type="transmembrane region" description="Helical" evidence="6">
    <location>
        <begin position="49"/>
        <end position="68"/>
    </location>
</feature>
<protein>
    <recommendedName>
        <fullName evidence="9">AI-2E family transporter</fullName>
    </recommendedName>
</protein>
<feature type="transmembrane region" description="Helical" evidence="6">
    <location>
        <begin position="284"/>
        <end position="305"/>
    </location>
</feature>
<comment type="caution">
    <text evidence="7">The sequence shown here is derived from an EMBL/GenBank/DDBJ whole genome shotgun (WGS) entry which is preliminary data.</text>
</comment>
<sequence length="381" mass="38267">MTDRQPSPPPETATPEGVAAEAAFLRRVLIVAAVAALALLLWAVRGALLLLFGAVVVAVLLVAAARPFRDRLGLPHGPALAAGGASVLAVLALATWLVGSEVRTQVTELAQRLPDAARALESRFGIDLPDLSRKEGQDAAVEAASRAAAGGGAGDAMPGLSEIGSAVGRIAAFGAVVLDALSALLLAVVGAVYLAADPAGHRRGAVALLPKAQQRRAEEFLEATGNALNGWLLATLASMAAVGLMVGLGAWALGLPAALALGLFAALAEIVPVVGPIIGAVPALLLAVGAGLGTFAWTAVLFLAVQQVESNLLQPLLQKRMADVPPVLLLLSVVGVGAVFGIGGLVLAAPITVVAFVAVQKLYVRETLGNPAEVPGEGAGK</sequence>
<keyword evidence="3 6" id="KW-0812">Transmembrane</keyword>
<feature type="transmembrane region" description="Helical" evidence="6">
    <location>
        <begin position="80"/>
        <end position="99"/>
    </location>
</feature>
<dbReference type="PANTHER" id="PTHR21716:SF62">
    <property type="entry name" value="TRANSPORT PROTEIN YDBI-RELATED"/>
    <property type="match status" value="1"/>
</dbReference>
<feature type="transmembrane region" description="Helical" evidence="6">
    <location>
        <begin position="24"/>
        <end position="42"/>
    </location>
</feature>
<dbReference type="InterPro" id="IPR002549">
    <property type="entry name" value="AI-2E-like"/>
</dbReference>
<keyword evidence="5 6" id="KW-0472">Membrane</keyword>
<evidence type="ECO:0000256" key="3">
    <source>
        <dbReference type="ARBA" id="ARBA00022692"/>
    </source>
</evidence>
<proteinExistence type="inferred from homology"/>
<feature type="transmembrane region" description="Helical" evidence="6">
    <location>
        <begin position="326"/>
        <end position="359"/>
    </location>
</feature>
<name>A0ABN1F6D4_9PROT</name>
<reference evidence="7 8" key="1">
    <citation type="journal article" date="2019" name="Int. J. Syst. Evol. Microbiol.">
        <title>The Global Catalogue of Microorganisms (GCM) 10K type strain sequencing project: providing services to taxonomists for standard genome sequencing and annotation.</title>
        <authorList>
            <consortium name="The Broad Institute Genomics Platform"/>
            <consortium name="The Broad Institute Genome Sequencing Center for Infectious Disease"/>
            <person name="Wu L."/>
            <person name="Ma J."/>
        </authorList>
    </citation>
    <scope>NUCLEOTIDE SEQUENCE [LARGE SCALE GENOMIC DNA]</scope>
    <source>
        <strain evidence="7 8">JCM 9933</strain>
    </source>
</reference>
<evidence type="ECO:0000256" key="5">
    <source>
        <dbReference type="ARBA" id="ARBA00023136"/>
    </source>
</evidence>
<dbReference type="PANTHER" id="PTHR21716">
    <property type="entry name" value="TRANSMEMBRANE PROTEIN"/>
    <property type="match status" value="1"/>
</dbReference>
<dbReference type="Pfam" id="PF01594">
    <property type="entry name" value="AI-2E_transport"/>
    <property type="match status" value="1"/>
</dbReference>
<evidence type="ECO:0000313" key="8">
    <source>
        <dbReference type="Proteomes" id="UP001501588"/>
    </source>
</evidence>
<evidence type="ECO:0000256" key="1">
    <source>
        <dbReference type="ARBA" id="ARBA00004141"/>
    </source>
</evidence>
<organism evidence="7 8">
    <name type="scientific">Craurococcus roseus</name>
    <dbReference type="NCBI Taxonomy" id="77585"/>
    <lineage>
        <taxon>Bacteria</taxon>
        <taxon>Pseudomonadati</taxon>
        <taxon>Pseudomonadota</taxon>
        <taxon>Alphaproteobacteria</taxon>
        <taxon>Acetobacterales</taxon>
        <taxon>Acetobacteraceae</taxon>
        <taxon>Craurococcus</taxon>
    </lineage>
</organism>
<evidence type="ECO:0000256" key="2">
    <source>
        <dbReference type="ARBA" id="ARBA00009773"/>
    </source>
</evidence>
<keyword evidence="8" id="KW-1185">Reference proteome</keyword>
<comment type="subcellular location">
    <subcellularLocation>
        <location evidence="1">Membrane</location>
        <topology evidence="1">Multi-pass membrane protein</topology>
    </subcellularLocation>
</comment>
<feature type="transmembrane region" description="Helical" evidence="6">
    <location>
        <begin position="258"/>
        <end position="278"/>
    </location>
</feature>